<reference evidence="3" key="1">
    <citation type="submission" date="2023-03" db="EMBL/GenBank/DDBJ databases">
        <title>Massive genome expansion in bonnet fungi (Mycena s.s.) driven by repeated elements and novel gene families across ecological guilds.</title>
        <authorList>
            <consortium name="Lawrence Berkeley National Laboratory"/>
            <person name="Harder C.B."/>
            <person name="Miyauchi S."/>
            <person name="Viragh M."/>
            <person name="Kuo A."/>
            <person name="Thoen E."/>
            <person name="Andreopoulos B."/>
            <person name="Lu D."/>
            <person name="Skrede I."/>
            <person name="Drula E."/>
            <person name="Henrissat B."/>
            <person name="Morin E."/>
            <person name="Kohler A."/>
            <person name="Barry K."/>
            <person name="LaButti K."/>
            <person name="Morin E."/>
            <person name="Salamov A."/>
            <person name="Lipzen A."/>
            <person name="Mereny Z."/>
            <person name="Hegedus B."/>
            <person name="Baldrian P."/>
            <person name="Stursova M."/>
            <person name="Weitz H."/>
            <person name="Taylor A."/>
            <person name="Grigoriev I.V."/>
            <person name="Nagy L.G."/>
            <person name="Martin F."/>
            <person name="Kauserud H."/>
        </authorList>
    </citation>
    <scope>NUCLEOTIDE SEQUENCE</scope>
    <source>
        <strain evidence="3">CBHHK182m</strain>
    </source>
</reference>
<name>A0AAD7N744_9AGAR</name>
<evidence type="ECO:0000256" key="1">
    <source>
        <dbReference type="SAM" id="MobiDB-lite"/>
    </source>
</evidence>
<organism evidence="3 4">
    <name type="scientific">Mycena metata</name>
    <dbReference type="NCBI Taxonomy" id="1033252"/>
    <lineage>
        <taxon>Eukaryota</taxon>
        <taxon>Fungi</taxon>
        <taxon>Dikarya</taxon>
        <taxon>Basidiomycota</taxon>
        <taxon>Agaricomycotina</taxon>
        <taxon>Agaricomycetes</taxon>
        <taxon>Agaricomycetidae</taxon>
        <taxon>Agaricales</taxon>
        <taxon>Marasmiineae</taxon>
        <taxon>Mycenaceae</taxon>
        <taxon>Mycena</taxon>
    </lineage>
</organism>
<keyword evidence="4" id="KW-1185">Reference proteome</keyword>
<dbReference type="Pfam" id="PF17667">
    <property type="entry name" value="Pkinase_fungal"/>
    <property type="match status" value="1"/>
</dbReference>
<dbReference type="EMBL" id="JARKIB010000077">
    <property type="protein sequence ID" value="KAJ7747279.1"/>
    <property type="molecule type" value="Genomic_DNA"/>
</dbReference>
<evidence type="ECO:0000259" key="2">
    <source>
        <dbReference type="Pfam" id="PF17667"/>
    </source>
</evidence>
<feature type="domain" description="Fungal-type protein kinase" evidence="2">
    <location>
        <begin position="499"/>
        <end position="627"/>
    </location>
</feature>
<feature type="region of interest" description="Disordered" evidence="1">
    <location>
        <begin position="327"/>
        <end position="382"/>
    </location>
</feature>
<sequence length="738" mass="81480">MPHPVARRGSRHISSDNNSSPGVSQDLIKAQIGYEFEGATWEVTPQLLAQALSSKKRKSTAPQFSSDRLEALEFYDVDIDQFEAAVAAAAQRLHPFPAAPAAHSERQSYPALTLFLNSCLSHARAVVNDRVPYHHSLNFVIWDKPTGEGVAGSNPVKPDLAGGDYQIAPLDLYWRPPTLDKRRLDVPVEVKDRWPDLVRQAGTYARCLFSAAPLRQYALVIGYNQKAGELRFLVFHRGGLTASTPLMPANPAHMQDILRLFAAIMTWRSASDAGFPGWCNDTAMVLPIGSGRAVHVDEVIHHSTCVRGRAPRVFRVSSHLASSIPILLHPQSQTGPAPRRSPRLASNAPLQTEPIPQLRRPAEKVRSAPNFPDPEHPQAPQSPITIYANGEVIEFVKPQLSITEPMTLPPNGSVIKTSWVSNTTATVEAALLRDCSGMFGTPSHYGSFVVSHTIGVPCTNHLFIPGNLSAFWNVFAGFQGTPERDYRTLWAHLSSFVGGSLVRCVSVLELIIAVTHAIVAGYQHRDASIGNILMAETPITTLPAFDIDDPLFSLAQKLGINNACSGFFIDGDMAIQWAEYFGTKREGTRSGTYEFMSTDVREARLFARPHVQSPVDDMYSIHLVAQWAAVFNQSRFQHVPAPPELQYLRSEIGGDLSSREFVTGKVSGPIPLANAYYGTFLAECQPFLHHWKTLLDKFNIAWAARSQVPTGELEEEFKIITDELLAEYLEMVQSYSYL</sequence>
<gene>
    <name evidence="3" type="ORF">B0H16DRAFT_927550</name>
</gene>
<feature type="compositionally biased region" description="Basic residues" evidence="1">
    <location>
        <begin position="1"/>
        <end position="11"/>
    </location>
</feature>
<accession>A0AAD7N744</accession>
<dbReference type="InterPro" id="IPR040976">
    <property type="entry name" value="Pkinase_fungal"/>
</dbReference>
<comment type="caution">
    <text evidence="3">The sequence shown here is derived from an EMBL/GenBank/DDBJ whole genome shotgun (WGS) entry which is preliminary data.</text>
</comment>
<feature type="region of interest" description="Disordered" evidence="1">
    <location>
        <begin position="1"/>
        <end position="24"/>
    </location>
</feature>
<proteinExistence type="predicted"/>
<evidence type="ECO:0000313" key="3">
    <source>
        <dbReference type="EMBL" id="KAJ7747279.1"/>
    </source>
</evidence>
<protein>
    <recommendedName>
        <fullName evidence="2">Fungal-type protein kinase domain-containing protein</fullName>
    </recommendedName>
</protein>
<dbReference type="Proteomes" id="UP001215598">
    <property type="component" value="Unassembled WGS sequence"/>
</dbReference>
<dbReference type="AlphaFoldDB" id="A0AAD7N744"/>
<evidence type="ECO:0000313" key="4">
    <source>
        <dbReference type="Proteomes" id="UP001215598"/>
    </source>
</evidence>